<accession>A0AAD9X3V0</accession>
<protein>
    <recommendedName>
        <fullName evidence="2">non-specific serine/threonine protein kinase</fullName>
        <ecNumber evidence="2">2.7.11.1</ecNumber>
    </recommendedName>
</protein>
<evidence type="ECO:0000256" key="8">
    <source>
        <dbReference type="ARBA" id="ARBA00047899"/>
    </source>
</evidence>
<evidence type="ECO:0000256" key="4">
    <source>
        <dbReference type="ARBA" id="ARBA00022729"/>
    </source>
</evidence>
<reference evidence="12" key="1">
    <citation type="journal article" date="2023" name="Plant J.">
        <title>Genome sequences and population genomics provide insights into the demographic history, inbreeding, and mutation load of two 'living fossil' tree species of Dipteronia.</title>
        <authorList>
            <person name="Feng Y."/>
            <person name="Comes H.P."/>
            <person name="Chen J."/>
            <person name="Zhu S."/>
            <person name="Lu R."/>
            <person name="Zhang X."/>
            <person name="Li P."/>
            <person name="Qiu J."/>
            <person name="Olsen K.M."/>
            <person name="Qiu Y."/>
        </authorList>
    </citation>
    <scope>NUCLEOTIDE SEQUENCE</scope>
    <source>
        <strain evidence="12">KIB01</strain>
    </source>
</reference>
<keyword evidence="3" id="KW-0812">Transmembrane</keyword>
<dbReference type="GO" id="GO:0004674">
    <property type="term" value="F:protein serine/threonine kinase activity"/>
    <property type="evidence" value="ECO:0007669"/>
    <property type="project" value="UniProtKB-KW"/>
</dbReference>
<dbReference type="GO" id="GO:0016020">
    <property type="term" value="C:membrane"/>
    <property type="evidence" value="ECO:0007669"/>
    <property type="project" value="UniProtKB-SubCell"/>
</dbReference>
<evidence type="ECO:0000259" key="10">
    <source>
        <dbReference type="Pfam" id="PF13947"/>
    </source>
</evidence>
<dbReference type="InterPro" id="IPR032872">
    <property type="entry name" value="WAK_assoc_C"/>
</dbReference>
<evidence type="ECO:0000256" key="6">
    <source>
        <dbReference type="ARBA" id="ARBA00023136"/>
    </source>
</evidence>
<evidence type="ECO:0000256" key="2">
    <source>
        <dbReference type="ARBA" id="ARBA00012513"/>
    </source>
</evidence>
<dbReference type="EC" id="2.7.11.1" evidence="2"/>
<dbReference type="EMBL" id="JANJYI010000004">
    <property type="protein sequence ID" value="KAK2652294.1"/>
    <property type="molecule type" value="Genomic_DNA"/>
</dbReference>
<dbReference type="InterPro" id="IPR025287">
    <property type="entry name" value="WAK_GUB"/>
</dbReference>
<dbReference type="GO" id="GO:0030247">
    <property type="term" value="F:polysaccharide binding"/>
    <property type="evidence" value="ECO:0007669"/>
    <property type="project" value="InterPro"/>
</dbReference>
<comment type="catalytic activity">
    <reaction evidence="8">
        <text>L-threonyl-[protein] + ATP = O-phospho-L-threonyl-[protein] + ADP + H(+)</text>
        <dbReference type="Rhea" id="RHEA:46608"/>
        <dbReference type="Rhea" id="RHEA-COMP:11060"/>
        <dbReference type="Rhea" id="RHEA-COMP:11605"/>
        <dbReference type="ChEBI" id="CHEBI:15378"/>
        <dbReference type="ChEBI" id="CHEBI:30013"/>
        <dbReference type="ChEBI" id="CHEBI:30616"/>
        <dbReference type="ChEBI" id="CHEBI:61977"/>
        <dbReference type="ChEBI" id="CHEBI:456216"/>
        <dbReference type="EC" id="2.7.11.1"/>
    </reaction>
</comment>
<gene>
    <name evidence="12" type="ORF">Ddye_012150</name>
</gene>
<keyword evidence="7" id="KW-0325">Glycoprotein</keyword>
<dbReference type="PANTHER" id="PTHR33138">
    <property type="entry name" value="OS01G0690200 PROTEIN"/>
    <property type="match status" value="1"/>
</dbReference>
<comment type="catalytic activity">
    <reaction evidence="9">
        <text>L-seryl-[protein] + ATP = O-phospho-L-seryl-[protein] + ADP + H(+)</text>
        <dbReference type="Rhea" id="RHEA:17989"/>
        <dbReference type="Rhea" id="RHEA-COMP:9863"/>
        <dbReference type="Rhea" id="RHEA-COMP:11604"/>
        <dbReference type="ChEBI" id="CHEBI:15378"/>
        <dbReference type="ChEBI" id="CHEBI:29999"/>
        <dbReference type="ChEBI" id="CHEBI:30616"/>
        <dbReference type="ChEBI" id="CHEBI:83421"/>
        <dbReference type="ChEBI" id="CHEBI:456216"/>
        <dbReference type="EC" id="2.7.11.1"/>
    </reaction>
</comment>
<dbReference type="Proteomes" id="UP001280121">
    <property type="component" value="Unassembled WGS sequence"/>
</dbReference>
<comment type="subcellular location">
    <subcellularLocation>
        <location evidence="1">Membrane</location>
        <topology evidence="1">Single-pass membrane protein</topology>
    </subcellularLocation>
</comment>
<feature type="domain" description="Wall-associated receptor kinase galacturonan-binding" evidence="10">
    <location>
        <begin position="47"/>
        <end position="112"/>
    </location>
</feature>
<keyword evidence="13" id="KW-1185">Reference proteome</keyword>
<evidence type="ECO:0000313" key="12">
    <source>
        <dbReference type="EMBL" id="KAK2652294.1"/>
    </source>
</evidence>
<feature type="domain" description="Wall-associated receptor kinase C-terminal" evidence="11">
    <location>
        <begin position="182"/>
        <end position="253"/>
    </location>
</feature>
<name>A0AAD9X3V0_9ROSI</name>
<keyword evidence="5" id="KW-1133">Transmembrane helix</keyword>
<dbReference type="PANTHER" id="PTHR33138:SF11">
    <property type="entry name" value="KINASE-LIKE PROTEIN"/>
    <property type="match status" value="1"/>
</dbReference>
<evidence type="ECO:0000313" key="13">
    <source>
        <dbReference type="Proteomes" id="UP001280121"/>
    </source>
</evidence>
<sequence length="259" mass="28872">MNFQILWPLPFVFLQCFTSVVLLNIRPSLAIIKSDPERYRGCLLSFRCGQISIGYPFWGDDRPQSCGHPDLGLSCDDTNPMLTNPMPTIVFNETNYYAIDTDKESHVLKVVRQDLHDSGICNPFLLGTNGIGTPGGIDSELFQYVNGYQNLTILYDCPFSATHLGYLNCSQGFSNAFIQTGDFYGSQECNYSATVTVANNTTLVADTNMLALQETVSEGFQLKWDLSSKACEDCRNSNGSCGYDKQFVCYCPNLPYYLS</sequence>
<evidence type="ECO:0000256" key="5">
    <source>
        <dbReference type="ARBA" id="ARBA00022989"/>
    </source>
</evidence>
<evidence type="ECO:0000256" key="9">
    <source>
        <dbReference type="ARBA" id="ARBA00048679"/>
    </source>
</evidence>
<evidence type="ECO:0000256" key="7">
    <source>
        <dbReference type="ARBA" id="ARBA00023180"/>
    </source>
</evidence>
<evidence type="ECO:0000256" key="1">
    <source>
        <dbReference type="ARBA" id="ARBA00004167"/>
    </source>
</evidence>
<evidence type="ECO:0000259" key="11">
    <source>
        <dbReference type="Pfam" id="PF14380"/>
    </source>
</evidence>
<dbReference type="Pfam" id="PF14380">
    <property type="entry name" value="WAK_assoc"/>
    <property type="match status" value="1"/>
</dbReference>
<proteinExistence type="predicted"/>
<dbReference type="AlphaFoldDB" id="A0AAD9X3V0"/>
<organism evidence="12 13">
    <name type="scientific">Dipteronia dyeriana</name>
    <dbReference type="NCBI Taxonomy" id="168575"/>
    <lineage>
        <taxon>Eukaryota</taxon>
        <taxon>Viridiplantae</taxon>
        <taxon>Streptophyta</taxon>
        <taxon>Embryophyta</taxon>
        <taxon>Tracheophyta</taxon>
        <taxon>Spermatophyta</taxon>
        <taxon>Magnoliopsida</taxon>
        <taxon>eudicotyledons</taxon>
        <taxon>Gunneridae</taxon>
        <taxon>Pentapetalae</taxon>
        <taxon>rosids</taxon>
        <taxon>malvids</taxon>
        <taxon>Sapindales</taxon>
        <taxon>Sapindaceae</taxon>
        <taxon>Hippocastanoideae</taxon>
        <taxon>Acereae</taxon>
        <taxon>Dipteronia</taxon>
    </lineage>
</organism>
<keyword evidence="4" id="KW-0732">Signal</keyword>
<evidence type="ECO:0000256" key="3">
    <source>
        <dbReference type="ARBA" id="ARBA00022692"/>
    </source>
</evidence>
<keyword evidence="6" id="KW-0472">Membrane</keyword>
<comment type="caution">
    <text evidence="12">The sequence shown here is derived from an EMBL/GenBank/DDBJ whole genome shotgun (WGS) entry which is preliminary data.</text>
</comment>
<dbReference type="Pfam" id="PF13947">
    <property type="entry name" value="GUB_WAK_bind"/>
    <property type="match status" value="1"/>
</dbReference>